<name>A0ABX0KHR6_9PROT</name>
<proteinExistence type="predicted"/>
<accession>A0ABX0KHR6</accession>
<dbReference type="InterPro" id="IPR036397">
    <property type="entry name" value="RNaseH_sf"/>
</dbReference>
<evidence type="ECO:0000313" key="2">
    <source>
        <dbReference type="Proteomes" id="UP000615326"/>
    </source>
</evidence>
<dbReference type="PANTHER" id="PTHR46889:SF4">
    <property type="entry name" value="TRANSPOSASE INSO FOR INSERTION SEQUENCE ELEMENT IS911B-RELATED"/>
    <property type="match status" value="1"/>
</dbReference>
<keyword evidence="2" id="KW-1185">Reference proteome</keyword>
<dbReference type="PANTHER" id="PTHR46889">
    <property type="entry name" value="TRANSPOSASE INSF FOR INSERTION SEQUENCE IS3B-RELATED"/>
    <property type="match status" value="1"/>
</dbReference>
<dbReference type="Gene3D" id="3.30.420.10">
    <property type="entry name" value="Ribonuclease H-like superfamily/Ribonuclease H"/>
    <property type="match status" value="1"/>
</dbReference>
<evidence type="ECO:0000313" key="1">
    <source>
        <dbReference type="EMBL" id="NHO33945.1"/>
    </source>
</evidence>
<gene>
    <name evidence="1" type="ORF">GOB84_15615</name>
</gene>
<dbReference type="InterPro" id="IPR050900">
    <property type="entry name" value="Transposase_IS3/IS150/IS904"/>
</dbReference>
<organism evidence="1 2">
    <name type="scientific">Acetobacter fallax</name>
    <dbReference type="NCBI Taxonomy" id="1737473"/>
    <lineage>
        <taxon>Bacteria</taxon>
        <taxon>Pseudomonadati</taxon>
        <taxon>Pseudomonadota</taxon>
        <taxon>Alphaproteobacteria</taxon>
        <taxon>Acetobacterales</taxon>
        <taxon>Acetobacteraceae</taxon>
        <taxon>Acetobacter</taxon>
    </lineage>
</organism>
<protein>
    <submittedName>
        <fullName evidence="1">DDE-type integrase/transposase/recombinase</fullName>
    </submittedName>
</protein>
<dbReference type="InterPro" id="IPR012337">
    <property type="entry name" value="RNaseH-like_sf"/>
</dbReference>
<reference evidence="1 2" key="1">
    <citation type="journal article" date="2020" name="Int. J. Syst. Evol. Microbiol.">
        <title>Novel acetic acid bacteria from cider fermentations: Acetobacter conturbans sp. nov. and Acetobacter fallax sp. nov.</title>
        <authorList>
            <person name="Sombolestani A.S."/>
            <person name="Cleenwerck I."/>
            <person name="Cnockaert M."/>
            <person name="Borremans W."/>
            <person name="Wieme A.D."/>
            <person name="De Vuyst L."/>
            <person name="Vandamme P."/>
        </authorList>
    </citation>
    <scope>NUCLEOTIDE SEQUENCE [LARGE SCALE GENOMIC DNA]</scope>
    <source>
        <strain evidence="1 2">LMG 1637</strain>
    </source>
</reference>
<dbReference type="EMBL" id="WOSW01000045">
    <property type="protein sequence ID" value="NHO33945.1"/>
    <property type="molecule type" value="Genomic_DNA"/>
</dbReference>
<dbReference type="SUPFAM" id="SSF53098">
    <property type="entry name" value="Ribonuclease H-like"/>
    <property type="match status" value="1"/>
</dbReference>
<dbReference type="Proteomes" id="UP000615326">
    <property type="component" value="Unassembled WGS sequence"/>
</dbReference>
<sequence length="56" mass="6422">MRQPPEGCVHHADRGCQYCSEDYRRLLSAHGFIVSMSRKGNCRDNAVMESFFDPES</sequence>
<comment type="caution">
    <text evidence="1">The sequence shown here is derived from an EMBL/GenBank/DDBJ whole genome shotgun (WGS) entry which is preliminary data.</text>
</comment>